<dbReference type="AlphaFoldDB" id="A0A2N9FPL3"/>
<proteinExistence type="predicted"/>
<dbReference type="EMBL" id="OIVN01001050">
    <property type="protein sequence ID" value="SPC89202.1"/>
    <property type="molecule type" value="Genomic_DNA"/>
</dbReference>
<accession>A0A2N9FPL3</accession>
<organism evidence="1">
    <name type="scientific">Fagus sylvatica</name>
    <name type="common">Beechnut</name>
    <dbReference type="NCBI Taxonomy" id="28930"/>
    <lineage>
        <taxon>Eukaryota</taxon>
        <taxon>Viridiplantae</taxon>
        <taxon>Streptophyta</taxon>
        <taxon>Embryophyta</taxon>
        <taxon>Tracheophyta</taxon>
        <taxon>Spermatophyta</taxon>
        <taxon>Magnoliopsida</taxon>
        <taxon>eudicotyledons</taxon>
        <taxon>Gunneridae</taxon>
        <taxon>Pentapetalae</taxon>
        <taxon>rosids</taxon>
        <taxon>fabids</taxon>
        <taxon>Fagales</taxon>
        <taxon>Fagaceae</taxon>
        <taxon>Fagus</taxon>
    </lineage>
</organism>
<gene>
    <name evidence="1" type="ORF">FSB_LOCUS17084</name>
</gene>
<reference evidence="1" key="1">
    <citation type="submission" date="2018-02" db="EMBL/GenBank/DDBJ databases">
        <authorList>
            <person name="Cohen D.B."/>
            <person name="Kent A.D."/>
        </authorList>
    </citation>
    <scope>NUCLEOTIDE SEQUENCE</scope>
</reference>
<protein>
    <submittedName>
        <fullName evidence="1">Uncharacterized protein</fullName>
    </submittedName>
</protein>
<sequence>MRNSVNLKDSISNKLVVHRREASKMELVDVTNNVVANNAHPLTTIHITSPKGEPV</sequence>
<evidence type="ECO:0000313" key="1">
    <source>
        <dbReference type="EMBL" id="SPC89202.1"/>
    </source>
</evidence>
<name>A0A2N9FPL3_FAGSY</name>